<evidence type="ECO:0000313" key="4">
    <source>
        <dbReference type="EMBL" id="QXJ27040.1"/>
    </source>
</evidence>
<keyword evidence="5" id="KW-1185">Reference proteome</keyword>
<reference evidence="4" key="1">
    <citation type="submission" date="2020-07" db="EMBL/GenBank/DDBJ databases">
        <authorList>
            <person name="Tarantini F.S."/>
            <person name="Hong K.W."/>
            <person name="Chan K.G."/>
        </authorList>
    </citation>
    <scope>NUCLEOTIDE SEQUENCE</scope>
    <source>
        <strain evidence="4">32-07</strain>
    </source>
</reference>
<feature type="region of interest" description="Disordered" evidence="1">
    <location>
        <begin position="229"/>
        <end position="358"/>
    </location>
</feature>
<evidence type="ECO:0000256" key="1">
    <source>
        <dbReference type="SAM" id="MobiDB-lite"/>
    </source>
</evidence>
<organism evidence="4 5">
    <name type="scientific">Actinomadura graeca</name>
    <dbReference type="NCBI Taxonomy" id="2750812"/>
    <lineage>
        <taxon>Bacteria</taxon>
        <taxon>Bacillati</taxon>
        <taxon>Actinomycetota</taxon>
        <taxon>Actinomycetes</taxon>
        <taxon>Streptosporangiales</taxon>
        <taxon>Thermomonosporaceae</taxon>
        <taxon>Actinomadura</taxon>
    </lineage>
</organism>
<evidence type="ECO:0000259" key="3">
    <source>
        <dbReference type="Pfam" id="PF20568"/>
    </source>
</evidence>
<feature type="region of interest" description="Disordered" evidence="1">
    <location>
        <begin position="64"/>
        <end position="83"/>
    </location>
</feature>
<feature type="signal peptide" evidence="2">
    <location>
        <begin position="1"/>
        <end position="29"/>
    </location>
</feature>
<name>A0ABX8R7I5_9ACTN</name>
<feature type="compositionally biased region" description="Basic and acidic residues" evidence="1">
    <location>
        <begin position="348"/>
        <end position="358"/>
    </location>
</feature>
<dbReference type="EMBL" id="CP059572">
    <property type="protein sequence ID" value="QXJ27040.1"/>
    <property type="molecule type" value="Genomic_DNA"/>
</dbReference>
<feature type="compositionally biased region" description="Low complexity" evidence="1">
    <location>
        <begin position="288"/>
        <end position="304"/>
    </location>
</feature>
<dbReference type="Pfam" id="PF20568">
    <property type="entry name" value="DUF6777"/>
    <property type="match status" value="1"/>
</dbReference>
<dbReference type="Proteomes" id="UP001049518">
    <property type="component" value="Chromosome"/>
</dbReference>
<keyword evidence="2" id="KW-0732">Signal</keyword>
<protein>
    <recommendedName>
        <fullName evidence="3">DUF6777 domain-containing protein</fullName>
    </recommendedName>
</protein>
<gene>
    <name evidence="4" type="ORF">AGRA3207_001170</name>
</gene>
<sequence length="358" mass="36553">MREIHSRIARRRAAAVSFTALCVAAGTLAGCGDAGATITRLTVGSPGPEPYTLMSGTDQMKVANRPQAGGTREGDSPGLYGGTRHAASCDQNKLIAFLQANPAKAKAWAGVQGIPVTDIPRYVSRLTPVLLRTDTLVTNHGWDGGRATSGPAVLQAGMGVLVNGYGVPTVKCNCGNPLTQPEKKISAGKASYRGRSWPGFEKAKVTKVRPRDSRKGTIETFVLVDPGATMGFERPRATTGPVDGPPTDLPETELAVTSGEPSPTDSGGASPETDAPTGEPGTPGPDLSTGPTGPTESTGPTEPTDPGPTGGEPSPEVSGDPNYGGTGIDPGASEPSPGGPDVPISMEPSREPEAPATW</sequence>
<accession>A0ABX8R7I5</accession>
<feature type="domain" description="DUF6777" evidence="3">
    <location>
        <begin position="73"/>
        <end position="236"/>
    </location>
</feature>
<evidence type="ECO:0000256" key="2">
    <source>
        <dbReference type="SAM" id="SignalP"/>
    </source>
</evidence>
<evidence type="ECO:0000313" key="5">
    <source>
        <dbReference type="Proteomes" id="UP001049518"/>
    </source>
</evidence>
<dbReference type="RefSeq" id="WP_231336548.1">
    <property type="nucleotide sequence ID" value="NZ_CP059572.1"/>
</dbReference>
<dbReference type="InterPro" id="IPR046704">
    <property type="entry name" value="DUF6777"/>
</dbReference>
<feature type="chain" id="PRO_5047113575" description="DUF6777 domain-containing protein" evidence="2">
    <location>
        <begin position="30"/>
        <end position="358"/>
    </location>
</feature>
<dbReference type="PROSITE" id="PS51257">
    <property type="entry name" value="PROKAR_LIPOPROTEIN"/>
    <property type="match status" value="1"/>
</dbReference>
<proteinExistence type="predicted"/>